<dbReference type="Proteomes" id="UP000660024">
    <property type="component" value="Unassembled WGS sequence"/>
</dbReference>
<dbReference type="EMBL" id="JAEHFY010000004">
    <property type="protein sequence ID" value="MBK0382091.1"/>
    <property type="molecule type" value="Genomic_DNA"/>
</dbReference>
<evidence type="ECO:0000313" key="2">
    <source>
        <dbReference type="Proteomes" id="UP000660024"/>
    </source>
</evidence>
<proteinExistence type="predicted"/>
<dbReference type="Gene3D" id="3.20.20.80">
    <property type="entry name" value="Glycosidases"/>
    <property type="match status" value="1"/>
</dbReference>
<name>A0ABS1BIA9_9SPHI</name>
<accession>A0ABS1BIA9</accession>
<dbReference type="RefSeq" id="WP_200584868.1">
    <property type="nucleotide sequence ID" value="NZ_JAEHFY010000004.1"/>
</dbReference>
<evidence type="ECO:0000313" key="1">
    <source>
        <dbReference type="EMBL" id="MBK0382091.1"/>
    </source>
</evidence>
<dbReference type="PROSITE" id="PS51257">
    <property type="entry name" value="PROKAR_LIPOPROTEIN"/>
    <property type="match status" value="1"/>
</dbReference>
<comment type="caution">
    <text evidence="1">The sequence shown here is derived from an EMBL/GenBank/DDBJ whole genome shotgun (WGS) entry which is preliminary data.</text>
</comment>
<reference evidence="1 2" key="1">
    <citation type="submission" date="2020-12" db="EMBL/GenBank/DDBJ databases">
        <title>Bacterial novel species Pedobacter sp. SD-b isolated from soil.</title>
        <authorList>
            <person name="Jung H.-Y."/>
        </authorList>
    </citation>
    <scope>NUCLEOTIDE SEQUENCE [LARGE SCALE GENOMIC DNA]</scope>
    <source>
        <strain evidence="1 2">SD-b</strain>
    </source>
</reference>
<sequence length="491" mass="54631">MYNKKIKSIITLISLVGLASCSRDKTGAPAKPTDPVINAEKQNLVLNSEDYKQEFLGGGVSIGLFLGHHYSMSATAQDQAVRLIAKDCNMQYLQDYIEIYPADDPEYFDRRANYIKAAKAYQPDLKFSLVGNKFPADLMHDIVVNGETLQALNTDDPAIYDKVANWWYKMTEGFYQRGVATDILNVVNEPDLDRTFRKNHYGLAGDTKEAVARVFKYAVPKYKAMLANPSISTLNMKTPLIMGPSTISPVGCLDYIQYFKTNHPDVWKGIDIVSTHQYENGGRPELFQTIMSQADGKPIYQSETHALMGDALNFNGVFISKALNAALSLSNLFCTAVNNGVSSWWYFETNYPNVEVHPGGLLSIPWAAQEPIPYKHYYAFKQLTSAQPASSNVIGYVLENKPNTQVIAFRKKNQNVIYADYSNYNTKPMNVSITVKGTNGNRKIAGYTLTTTSELDNGALLKDTTFASPQDAAVIFTKNLSLNTIKLNLAN</sequence>
<gene>
    <name evidence="1" type="ORF">I5M32_03885</name>
</gene>
<protein>
    <submittedName>
        <fullName evidence="1">Uncharacterized protein</fullName>
    </submittedName>
</protein>
<dbReference type="InterPro" id="IPR017853">
    <property type="entry name" value="GH"/>
</dbReference>
<dbReference type="SUPFAM" id="SSF51445">
    <property type="entry name" value="(Trans)glycosidases"/>
    <property type="match status" value="1"/>
</dbReference>
<keyword evidence="2" id="KW-1185">Reference proteome</keyword>
<organism evidence="1 2">
    <name type="scientific">Pedobacter segetis</name>
    <dbReference type="NCBI Taxonomy" id="2793069"/>
    <lineage>
        <taxon>Bacteria</taxon>
        <taxon>Pseudomonadati</taxon>
        <taxon>Bacteroidota</taxon>
        <taxon>Sphingobacteriia</taxon>
        <taxon>Sphingobacteriales</taxon>
        <taxon>Sphingobacteriaceae</taxon>
        <taxon>Pedobacter</taxon>
    </lineage>
</organism>